<proteinExistence type="predicted"/>
<dbReference type="Gene3D" id="3.40.50.720">
    <property type="entry name" value="NAD(P)-binding Rossmann-like Domain"/>
    <property type="match status" value="1"/>
</dbReference>
<gene>
    <name evidence="3" type="ORF">COY66_03980</name>
</gene>
<evidence type="ECO:0000313" key="3">
    <source>
        <dbReference type="EMBL" id="PIY96507.1"/>
    </source>
</evidence>
<dbReference type="PANTHER" id="PTHR11645:SF0">
    <property type="entry name" value="PYRROLINE-5-CARBOXYLATE REDUCTASE 3"/>
    <property type="match status" value="1"/>
</dbReference>
<dbReference type="EMBL" id="PFMD01000045">
    <property type="protein sequence ID" value="PIY96507.1"/>
    <property type="molecule type" value="Genomic_DNA"/>
</dbReference>
<dbReference type="AlphaFoldDB" id="A0A2M7RIZ3"/>
<dbReference type="PANTHER" id="PTHR11645">
    <property type="entry name" value="PYRROLINE-5-CARBOXYLATE REDUCTASE"/>
    <property type="match status" value="1"/>
</dbReference>
<dbReference type="InterPro" id="IPR008927">
    <property type="entry name" value="6-PGluconate_DH-like_C_sf"/>
</dbReference>
<dbReference type="GO" id="GO:0055129">
    <property type="term" value="P:L-proline biosynthetic process"/>
    <property type="evidence" value="ECO:0007669"/>
    <property type="project" value="TreeGrafter"/>
</dbReference>
<accession>A0A2M7RIZ3</accession>
<reference evidence="3 4" key="1">
    <citation type="submission" date="2017-09" db="EMBL/GenBank/DDBJ databases">
        <title>Depth-based differentiation of microbial function through sediment-hosted aquifers and enrichment of novel symbionts in the deep terrestrial subsurface.</title>
        <authorList>
            <person name="Probst A.J."/>
            <person name="Ladd B."/>
            <person name="Jarett J.K."/>
            <person name="Geller-Mcgrath D.E."/>
            <person name="Sieber C.M."/>
            <person name="Emerson J.B."/>
            <person name="Anantharaman K."/>
            <person name="Thomas B.C."/>
            <person name="Malmstrom R."/>
            <person name="Stieglmeier M."/>
            <person name="Klingl A."/>
            <person name="Woyke T."/>
            <person name="Ryan C.M."/>
            <person name="Banfield J.F."/>
        </authorList>
    </citation>
    <scope>NUCLEOTIDE SEQUENCE [LARGE SCALE GENOMIC DNA]</scope>
    <source>
        <strain evidence="3">CG_4_10_14_0_8_um_filter_42_10</strain>
    </source>
</reference>
<evidence type="ECO:0000256" key="1">
    <source>
        <dbReference type="ARBA" id="ARBA00023002"/>
    </source>
</evidence>
<feature type="domain" description="Pyrroline-5-carboxylate reductase dimerisation" evidence="2">
    <location>
        <begin position="96"/>
        <end position="200"/>
    </location>
</feature>
<name>A0A2M7RIZ3_9BACT</name>
<keyword evidence="1" id="KW-0560">Oxidoreductase</keyword>
<dbReference type="GO" id="GO:0004735">
    <property type="term" value="F:pyrroline-5-carboxylate reductase activity"/>
    <property type="evidence" value="ECO:0007669"/>
    <property type="project" value="TreeGrafter"/>
</dbReference>
<evidence type="ECO:0000259" key="2">
    <source>
        <dbReference type="Pfam" id="PF14748"/>
    </source>
</evidence>
<dbReference type="Proteomes" id="UP000230779">
    <property type="component" value="Unassembled WGS sequence"/>
</dbReference>
<organism evidence="3 4">
    <name type="scientific">Candidatus Kerfeldbacteria bacterium CG_4_10_14_0_8_um_filter_42_10</name>
    <dbReference type="NCBI Taxonomy" id="2014248"/>
    <lineage>
        <taxon>Bacteria</taxon>
        <taxon>Candidatus Kerfeldiibacteriota</taxon>
    </lineage>
</organism>
<sequence length="206" mass="23151">VILAVKPQNFIEIKEDLIQSVAARHTVVSIMGGVSLRAISAKLNCKNIIRSMPNLALRYQASLTGWFAHPECSKRSSRTAKEIFLLWGRDIKCRKENQLNDITAAAGSGPSYFLMIADLIYRYCRKRGFDEKKSLLISRQVLKGADRCYSSMPIKPLEIIKKITSKGGTTEAAFKCFKQQKVENKIMSGIIKAGKRAKELEKILNK</sequence>
<comment type="caution">
    <text evidence="3">The sequence shown here is derived from an EMBL/GenBank/DDBJ whole genome shotgun (WGS) entry which is preliminary data.</text>
</comment>
<protein>
    <recommendedName>
        <fullName evidence="2">Pyrroline-5-carboxylate reductase dimerisation domain-containing protein</fullName>
    </recommendedName>
</protein>
<dbReference type="SUPFAM" id="SSF51735">
    <property type="entry name" value="NAD(P)-binding Rossmann-fold domains"/>
    <property type="match status" value="1"/>
</dbReference>
<feature type="non-terminal residue" evidence="3">
    <location>
        <position position="1"/>
    </location>
</feature>
<dbReference type="Pfam" id="PF14748">
    <property type="entry name" value="P5CR_dimer"/>
    <property type="match status" value="1"/>
</dbReference>
<dbReference type="Gene3D" id="1.10.3730.10">
    <property type="entry name" value="ProC C-terminal domain-like"/>
    <property type="match status" value="1"/>
</dbReference>
<dbReference type="InterPro" id="IPR036291">
    <property type="entry name" value="NAD(P)-bd_dom_sf"/>
</dbReference>
<evidence type="ECO:0000313" key="4">
    <source>
        <dbReference type="Proteomes" id="UP000230779"/>
    </source>
</evidence>
<dbReference type="InterPro" id="IPR029036">
    <property type="entry name" value="P5CR_dimer"/>
</dbReference>
<dbReference type="SUPFAM" id="SSF48179">
    <property type="entry name" value="6-phosphogluconate dehydrogenase C-terminal domain-like"/>
    <property type="match status" value="1"/>
</dbReference>